<feature type="transmembrane region" description="Helical" evidence="2">
    <location>
        <begin position="31"/>
        <end position="54"/>
    </location>
</feature>
<proteinExistence type="predicted"/>
<keyword evidence="2" id="KW-0472">Membrane</keyword>
<keyword evidence="2" id="KW-1133">Transmembrane helix</keyword>
<feature type="compositionally biased region" description="Polar residues" evidence="1">
    <location>
        <begin position="1"/>
        <end position="17"/>
    </location>
</feature>
<gene>
    <name evidence="3" type="ORF">CGZ94_09060</name>
</gene>
<name>A0A255GNX1_9ACTN</name>
<dbReference type="RefSeq" id="WP_094403467.1">
    <property type="nucleotide sequence ID" value="NZ_NMVL01000025.1"/>
</dbReference>
<feature type="region of interest" description="Disordered" evidence="1">
    <location>
        <begin position="1"/>
        <end position="25"/>
    </location>
</feature>
<sequence length="224" mass="24270">MSAQTTLSPRESGSTPSRPRLRAVPSTGRQLATVPFVVVLAAILGVGMVGLLLLNTSLQNQAFQASQLKRQAAEMAYAEGELSQRVVEAGSTTELTRKASDLGLRPNYFVGFLVLPDGRIVGDPKAADPAYLPSAVTRSTEEQAQIRADKARQDAQQRAADERKVLENNRTRIQKAQAKQQADREAELARQQQAAQAQQNQNQAQNQASQPNQQPTTAPTQGSR</sequence>
<dbReference type="AlphaFoldDB" id="A0A255GNX1"/>
<organism evidence="3 4">
    <name type="scientific">Enemella evansiae</name>
    <dbReference type="NCBI Taxonomy" id="2016499"/>
    <lineage>
        <taxon>Bacteria</taxon>
        <taxon>Bacillati</taxon>
        <taxon>Actinomycetota</taxon>
        <taxon>Actinomycetes</taxon>
        <taxon>Propionibacteriales</taxon>
        <taxon>Propionibacteriaceae</taxon>
        <taxon>Enemella</taxon>
    </lineage>
</organism>
<keyword evidence="2" id="KW-0812">Transmembrane</keyword>
<evidence type="ECO:0000256" key="1">
    <source>
        <dbReference type="SAM" id="MobiDB-lite"/>
    </source>
</evidence>
<reference evidence="3 4" key="1">
    <citation type="submission" date="2017-07" db="EMBL/GenBank/DDBJ databases">
        <title>Draft whole genome sequences of clinical Proprionibacteriaceae strains.</title>
        <authorList>
            <person name="Bernier A.-M."/>
            <person name="Bernard K."/>
            <person name="Domingo M.-C."/>
        </authorList>
    </citation>
    <scope>NUCLEOTIDE SEQUENCE [LARGE SCALE GENOMIC DNA]</scope>
    <source>
        <strain evidence="3 4">NML 030167</strain>
    </source>
</reference>
<accession>A0A255GNX1</accession>
<evidence type="ECO:0000313" key="3">
    <source>
        <dbReference type="EMBL" id="OYO14704.1"/>
    </source>
</evidence>
<dbReference type="Proteomes" id="UP000215896">
    <property type="component" value="Unassembled WGS sequence"/>
</dbReference>
<comment type="caution">
    <text evidence="3">The sequence shown here is derived from an EMBL/GenBank/DDBJ whole genome shotgun (WGS) entry which is preliminary data.</text>
</comment>
<dbReference type="OrthoDB" id="4792842at2"/>
<evidence type="ECO:0008006" key="5">
    <source>
        <dbReference type="Google" id="ProtNLM"/>
    </source>
</evidence>
<evidence type="ECO:0000313" key="4">
    <source>
        <dbReference type="Proteomes" id="UP000215896"/>
    </source>
</evidence>
<feature type="region of interest" description="Disordered" evidence="1">
    <location>
        <begin position="148"/>
        <end position="224"/>
    </location>
</feature>
<keyword evidence="4" id="KW-1185">Reference proteome</keyword>
<feature type="compositionally biased region" description="Low complexity" evidence="1">
    <location>
        <begin position="191"/>
        <end position="224"/>
    </location>
</feature>
<evidence type="ECO:0000256" key="2">
    <source>
        <dbReference type="SAM" id="Phobius"/>
    </source>
</evidence>
<protein>
    <recommendedName>
        <fullName evidence="5">Cell division protein FtsL</fullName>
    </recommendedName>
</protein>
<dbReference type="EMBL" id="NMVO01000012">
    <property type="protein sequence ID" value="OYO14704.1"/>
    <property type="molecule type" value="Genomic_DNA"/>
</dbReference>
<feature type="compositionally biased region" description="Basic and acidic residues" evidence="1">
    <location>
        <begin position="148"/>
        <end position="170"/>
    </location>
</feature>